<dbReference type="GO" id="GO:0015740">
    <property type="term" value="P:C4-dicarboxylate transport"/>
    <property type="evidence" value="ECO:0007669"/>
    <property type="project" value="TreeGrafter"/>
</dbReference>
<evidence type="ECO:0000313" key="11">
    <source>
        <dbReference type="EMBL" id="SEK55962.1"/>
    </source>
</evidence>
<dbReference type="AlphaFoldDB" id="A0A1H7I296"/>
<dbReference type="GO" id="GO:0022857">
    <property type="term" value="F:transmembrane transporter activity"/>
    <property type="evidence" value="ECO:0007669"/>
    <property type="project" value="UniProtKB-UniRule"/>
</dbReference>
<keyword evidence="5 9" id="KW-0812">Transmembrane</keyword>
<accession>A0A1H7I296</accession>
<feature type="domain" description="Tripartite ATP-independent periplasmic transporters DctQ component" evidence="10">
    <location>
        <begin position="30"/>
        <end position="157"/>
    </location>
</feature>
<protein>
    <recommendedName>
        <fullName evidence="9">TRAP transporter small permease protein</fullName>
    </recommendedName>
</protein>
<evidence type="ECO:0000256" key="9">
    <source>
        <dbReference type="RuleBase" id="RU369079"/>
    </source>
</evidence>
<dbReference type="PANTHER" id="PTHR35011">
    <property type="entry name" value="2,3-DIKETO-L-GULONATE TRAP TRANSPORTER SMALL PERMEASE PROTEIN YIAM"/>
    <property type="match status" value="1"/>
</dbReference>
<evidence type="ECO:0000256" key="7">
    <source>
        <dbReference type="ARBA" id="ARBA00023136"/>
    </source>
</evidence>
<comment type="subunit">
    <text evidence="9">The complex comprises the extracytoplasmic solute receptor protein and the two transmembrane proteins.</text>
</comment>
<dbReference type="PANTHER" id="PTHR35011:SF11">
    <property type="entry name" value="TRAP TRANSPORTER SMALL PERMEASE PROTEIN"/>
    <property type="match status" value="1"/>
</dbReference>
<proteinExistence type="inferred from homology"/>
<keyword evidence="12" id="KW-1185">Reference proteome</keyword>
<feature type="transmembrane region" description="Helical" evidence="9">
    <location>
        <begin position="93"/>
        <end position="114"/>
    </location>
</feature>
<dbReference type="GO" id="GO:0005886">
    <property type="term" value="C:plasma membrane"/>
    <property type="evidence" value="ECO:0007669"/>
    <property type="project" value="UniProtKB-SubCell"/>
</dbReference>
<evidence type="ECO:0000256" key="3">
    <source>
        <dbReference type="ARBA" id="ARBA00022475"/>
    </source>
</evidence>
<evidence type="ECO:0000256" key="8">
    <source>
        <dbReference type="ARBA" id="ARBA00038436"/>
    </source>
</evidence>
<feature type="transmembrane region" description="Helical" evidence="9">
    <location>
        <begin position="134"/>
        <end position="155"/>
    </location>
</feature>
<dbReference type="STRING" id="188906.SAMN04488526_0885"/>
<dbReference type="RefSeq" id="WP_092760089.1">
    <property type="nucleotide sequence ID" value="NZ_FNZQ01000001.1"/>
</dbReference>
<comment type="subcellular location">
    <subcellularLocation>
        <location evidence="1 9">Cell inner membrane</location>
        <topology evidence="1 9">Multi-pass membrane protein</topology>
    </subcellularLocation>
</comment>
<evidence type="ECO:0000259" key="10">
    <source>
        <dbReference type="Pfam" id="PF04290"/>
    </source>
</evidence>
<gene>
    <name evidence="11" type="ORF">SAMN04488526_0885</name>
</gene>
<dbReference type="EMBL" id="FNZQ01000001">
    <property type="protein sequence ID" value="SEK55962.1"/>
    <property type="molecule type" value="Genomic_DNA"/>
</dbReference>
<dbReference type="Proteomes" id="UP000199283">
    <property type="component" value="Unassembled WGS sequence"/>
</dbReference>
<evidence type="ECO:0000256" key="1">
    <source>
        <dbReference type="ARBA" id="ARBA00004429"/>
    </source>
</evidence>
<sequence length="172" mass="19155">MTELFARLDRLSGWVRTLLILVCSLMMVTLIVIFGWLVFGRYVLNVTPTWVEQLALLLVVYISFLGAAAGVYEDTHLGVTFIRESMPRKIRRPLRLLSDLGLSAFGLAMAFYGAKLVQFGWDTNLAMLNIPEGVRTLAAAVSGGLIFLFAGLRFLSRTHEYYFNGSGRQGAL</sequence>
<keyword evidence="3" id="KW-1003">Cell membrane</keyword>
<evidence type="ECO:0000313" key="12">
    <source>
        <dbReference type="Proteomes" id="UP000199283"/>
    </source>
</evidence>
<dbReference type="OrthoDB" id="4964541at2"/>
<feature type="transmembrane region" description="Helical" evidence="9">
    <location>
        <begin position="54"/>
        <end position="72"/>
    </location>
</feature>
<dbReference type="Pfam" id="PF04290">
    <property type="entry name" value="DctQ"/>
    <property type="match status" value="1"/>
</dbReference>
<feature type="transmembrane region" description="Helical" evidence="9">
    <location>
        <begin position="17"/>
        <end position="39"/>
    </location>
</feature>
<evidence type="ECO:0000256" key="4">
    <source>
        <dbReference type="ARBA" id="ARBA00022519"/>
    </source>
</evidence>
<evidence type="ECO:0000256" key="5">
    <source>
        <dbReference type="ARBA" id="ARBA00022692"/>
    </source>
</evidence>
<dbReference type="InterPro" id="IPR055348">
    <property type="entry name" value="DctQ"/>
</dbReference>
<keyword evidence="4 9" id="KW-0997">Cell inner membrane</keyword>
<name>A0A1H7I296_9RHOB</name>
<evidence type="ECO:0000256" key="2">
    <source>
        <dbReference type="ARBA" id="ARBA00022448"/>
    </source>
</evidence>
<organism evidence="11 12">
    <name type="scientific">Jannaschia helgolandensis</name>
    <dbReference type="NCBI Taxonomy" id="188906"/>
    <lineage>
        <taxon>Bacteria</taxon>
        <taxon>Pseudomonadati</taxon>
        <taxon>Pseudomonadota</taxon>
        <taxon>Alphaproteobacteria</taxon>
        <taxon>Rhodobacterales</taxon>
        <taxon>Roseobacteraceae</taxon>
        <taxon>Jannaschia</taxon>
    </lineage>
</organism>
<dbReference type="InterPro" id="IPR007387">
    <property type="entry name" value="TRAP_DctQ"/>
</dbReference>
<reference evidence="11 12" key="1">
    <citation type="submission" date="2016-10" db="EMBL/GenBank/DDBJ databases">
        <authorList>
            <person name="de Groot N.N."/>
        </authorList>
    </citation>
    <scope>NUCLEOTIDE SEQUENCE [LARGE SCALE GENOMIC DNA]</scope>
    <source>
        <strain evidence="11 12">DSM 14858</strain>
    </source>
</reference>
<comment type="function">
    <text evidence="9">Part of the tripartite ATP-independent periplasmic (TRAP) transport system.</text>
</comment>
<keyword evidence="6 9" id="KW-1133">Transmembrane helix</keyword>
<comment type="similarity">
    <text evidence="8 9">Belongs to the TRAP transporter small permease family.</text>
</comment>
<evidence type="ECO:0000256" key="6">
    <source>
        <dbReference type="ARBA" id="ARBA00022989"/>
    </source>
</evidence>
<keyword evidence="7 9" id="KW-0472">Membrane</keyword>
<keyword evidence="2 9" id="KW-0813">Transport</keyword>